<dbReference type="SMART" id="SM00666">
    <property type="entry name" value="PB1"/>
    <property type="match status" value="1"/>
</dbReference>
<feature type="compositionally biased region" description="Pro residues" evidence="7">
    <location>
        <begin position="138"/>
        <end position="147"/>
    </location>
</feature>
<organism evidence="9 10">
    <name type="scientific">Arachis hypogaea</name>
    <name type="common">Peanut</name>
    <dbReference type="NCBI Taxonomy" id="3818"/>
    <lineage>
        <taxon>Eukaryota</taxon>
        <taxon>Viridiplantae</taxon>
        <taxon>Streptophyta</taxon>
        <taxon>Embryophyta</taxon>
        <taxon>Tracheophyta</taxon>
        <taxon>Spermatophyta</taxon>
        <taxon>Magnoliopsida</taxon>
        <taxon>eudicotyledons</taxon>
        <taxon>Gunneridae</taxon>
        <taxon>Pentapetalae</taxon>
        <taxon>rosids</taxon>
        <taxon>fabids</taxon>
        <taxon>Fabales</taxon>
        <taxon>Fabaceae</taxon>
        <taxon>Papilionoideae</taxon>
        <taxon>50 kb inversion clade</taxon>
        <taxon>dalbergioids sensu lato</taxon>
        <taxon>Dalbergieae</taxon>
        <taxon>Pterocarpus clade</taxon>
        <taxon>Arachis</taxon>
    </lineage>
</organism>
<proteinExistence type="predicted"/>
<gene>
    <name evidence="9" type="ORF">Ahy_A09g046105</name>
</gene>
<dbReference type="InterPro" id="IPR045344">
    <property type="entry name" value="C-JID"/>
</dbReference>
<sequence length="1304" mass="148654">MENYKAKFMCSYGGKIQRNTLDHTKLSYVGGHTKILYVHRTTITFPAMLAKLATLCNAASASADVSFKYQLPGEDLDSLISVTDDDDLENMMIEYDQLHSASPKTARMRLFLFPNLPLDSAAASSEPEPDPAVRQLQLPPPPPPPPSSSLSSRLVGPLSTHGKYDVFISFRGEDTRTNFTCHLHEALCRKRIKTFIDYELHKGDEISPSLFRAIEDSYVSVIVFSENYADSKWCLEELVRILECRKEYGQVVIPVFYEIDPSHVRKQNGSYKEAFEKKHMQNSMLDINKIQKWKDALAEAADLAGWDSHSRSYRDDTELIQRIVKDVLQKLIYHYPPNDFNGLVGIQEKSAPLESLLREARSVGIWGIGGIGKTTIARYIFDKYSHGFEGSCFLENIRERSGDHVQGLHDLRDQLYSVLLNEKVRQSSTAKSTFVECRIRRQSNFIVLDDVSSSKQLKYLVGELESYGPGSKIIITTRDKSVLQNRRVEKIHEVEGLDSPTSLTLFSLNAFNEDSPEVGYKELSRRAVNYCKGVPLALVVLGSFLHSKTEAEWGSALNKIEKIPNEEIQTVLRLSYDELDYEEQQIFLDIACFLKGELKENIVSLLDSCSLYPVIGMRSLLDKALITISNDSVGMHDLIQQMGWEIVRQESIENPEDRSRLWDLDDTCDVLKNNKGTGAIQGMKLDTYQIRQNLSLSVDTFKKMPNLKYLKFFISIRDHGKLSGLQLPEELESFSEKLRHLEWHAYPLPSLPSNFCPEKLVTLRMPNGQFRRLWNKVQDLVNLKDVNLAGCQELVELPDLSKAKNLRNVDLFGCRSLSNIHPSILSCSTLERLDLTGCSKLETLESQTHFKSLWHLNVSGCKSLAKFSVSSEEVEVLDLMMGVKVLHPSIGRFSKARILHVDGHRLENLPKELSCLKSLETLSLHRCSHVSSKENLHLVFNGLQSLRELYFMDCHYLFELPDNINQLSSLQKLALDGSYVVRLPETIKHLSALETLSLKGCRRLQSLPELPSSIIRLEADNCTLLPIASSSLTNFRPKEDGRSDDSFHNCVNFHVQKHTDSFHQYLRDLAHRYELRRIKRRGGGGRRAMFADINFRIFYQDHRIPKWFTYQTKGASITFELDQPYDLCSSFVLCVVIAPGWPSPIKYGLILQYQCHLEDSDMNKYSTSKILLDDVPAERDFDHIYMSLDRGGIIEAIKAYKLKYGSHSVSECYNNLKVTIEFYFYCCTFQWNQDHDWLIRECAVYPLVAPDSRLKQVELELELGMENKRPRGILEMEHTEGGVGVGSSSDRGPLPSTKKLKELC</sequence>
<dbReference type="InterPro" id="IPR000157">
    <property type="entry name" value="TIR_dom"/>
</dbReference>
<dbReference type="SUPFAM" id="SSF52200">
    <property type="entry name" value="Toll/Interleukin receptor TIR domain"/>
    <property type="match status" value="1"/>
</dbReference>
<evidence type="ECO:0000256" key="3">
    <source>
        <dbReference type="ARBA" id="ARBA00022737"/>
    </source>
</evidence>
<dbReference type="Pfam" id="PF01582">
    <property type="entry name" value="TIR"/>
    <property type="match status" value="1"/>
</dbReference>
<dbReference type="EMBL" id="SDMP01000009">
    <property type="protein sequence ID" value="RYR40359.1"/>
    <property type="molecule type" value="Genomic_DNA"/>
</dbReference>
<dbReference type="InterPro" id="IPR042197">
    <property type="entry name" value="Apaf_helical"/>
</dbReference>
<feature type="region of interest" description="Disordered" evidence="7">
    <location>
        <begin position="121"/>
        <end position="156"/>
    </location>
</feature>
<dbReference type="SMART" id="SM00255">
    <property type="entry name" value="TIR"/>
    <property type="match status" value="1"/>
</dbReference>
<dbReference type="Gene3D" id="3.10.20.90">
    <property type="entry name" value="Phosphatidylinositol 3-kinase Catalytic Subunit, Chain A, domain 1"/>
    <property type="match status" value="1"/>
</dbReference>
<dbReference type="InterPro" id="IPR035897">
    <property type="entry name" value="Toll_tir_struct_dom_sf"/>
</dbReference>
<dbReference type="SUPFAM" id="SSF52540">
    <property type="entry name" value="P-loop containing nucleoside triphosphate hydrolases"/>
    <property type="match status" value="1"/>
</dbReference>
<feature type="domain" description="TIR" evidence="8">
    <location>
        <begin position="162"/>
        <end position="331"/>
    </location>
</feature>
<reference evidence="9 10" key="1">
    <citation type="submission" date="2019-01" db="EMBL/GenBank/DDBJ databases">
        <title>Sequencing of cultivated peanut Arachis hypogaea provides insights into genome evolution and oil improvement.</title>
        <authorList>
            <person name="Chen X."/>
        </authorList>
    </citation>
    <scope>NUCLEOTIDE SEQUENCE [LARGE SCALE GENOMIC DNA]</scope>
    <source>
        <strain evidence="10">cv. Fuhuasheng</strain>
        <tissue evidence="9">Leaves</tissue>
    </source>
</reference>
<evidence type="ECO:0000313" key="10">
    <source>
        <dbReference type="Proteomes" id="UP000289738"/>
    </source>
</evidence>
<comment type="catalytic activity">
    <reaction evidence="6">
        <text>NAD(+) + H2O = ADP-D-ribose + nicotinamide + H(+)</text>
        <dbReference type="Rhea" id="RHEA:16301"/>
        <dbReference type="ChEBI" id="CHEBI:15377"/>
        <dbReference type="ChEBI" id="CHEBI:15378"/>
        <dbReference type="ChEBI" id="CHEBI:17154"/>
        <dbReference type="ChEBI" id="CHEBI:57540"/>
        <dbReference type="ChEBI" id="CHEBI:57967"/>
        <dbReference type="EC" id="3.2.2.6"/>
    </reaction>
    <physiologicalReaction direction="left-to-right" evidence="6">
        <dbReference type="Rhea" id="RHEA:16302"/>
    </physiologicalReaction>
</comment>
<dbReference type="Pfam" id="PF23282">
    <property type="entry name" value="WHD_ROQ1"/>
    <property type="match status" value="1"/>
</dbReference>
<protein>
    <recommendedName>
        <fullName evidence="1">ADP-ribosyl cyclase/cyclic ADP-ribose hydrolase</fullName>
        <ecNumber evidence="1">3.2.2.6</ecNumber>
    </recommendedName>
</protein>
<dbReference type="GO" id="GO:0006952">
    <property type="term" value="P:defense response"/>
    <property type="evidence" value="ECO:0007669"/>
    <property type="project" value="InterPro"/>
</dbReference>
<dbReference type="PROSITE" id="PS50104">
    <property type="entry name" value="TIR"/>
    <property type="match status" value="1"/>
</dbReference>
<keyword evidence="5" id="KW-0520">NAD</keyword>
<evidence type="ECO:0000259" key="8">
    <source>
        <dbReference type="PROSITE" id="PS50104"/>
    </source>
</evidence>
<dbReference type="EC" id="3.2.2.6" evidence="1"/>
<evidence type="ECO:0000256" key="7">
    <source>
        <dbReference type="SAM" id="MobiDB-lite"/>
    </source>
</evidence>
<evidence type="ECO:0000256" key="5">
    <source>
        <dbReference type="ARBA" id="ARBA00023027"/>
    </source>
</evidence>
<dbReference type="OrthoDB" id="1936883at2759"/>
<evidence type="ECO:0000256" key="6">
    <source>
        <dbReference type="ARBA" id="ARBA00047304"/>
    </source>
</evidence>
<dbReference type="PANTHER" id="PTHR11017:SF243">
    <property type="entry name" value="ADP-RIBOSYL CYCLASE_CYCLIC ADP-RIBOSE HYDROLASE"/>
    <property type="match status" value="1"/>
</dbReference>
<keyword evidence="4" id="KW-0378">Hydrolase</keyword>
<dbReference type="PANTHER" id="PTHR11017">
    <property type="entry name" value="LEUCINE-RICH REPEAT-CONTAINING PROTEIN"/>
    <property type="match status" value="1"/>
</dbReference>
<keyword evidence="10" id="KW-1185">Reference proteome</keyword>
<dbReference type="CDD" id="cd06410">
    <property type="entry name" value="PB1_UP2"/>
    <property type="match status" value="1"/>
</dbReference>
<dbReference type="Proteomes" id="UP000289738">
    <property type="component" value="Chromosome A09"/>
</dbReference>
<evidence type="ECO:0000313" key="9">
    <source>
        <dbReference type="EMBL" id="RYR40359.1"/>
    </source>
</evidence>
<name>A0A445BNV3_ARAHY</name>
<dbReference type="GO" id="GO:0007165">
    <property type="term" value="P:signal transduction"/>
    <property type="evidence" value="ECO:0007669"/>
    <property type="project" value="InterPro"/>
</dbReference>
<evidence type="ECO:0000256" key="2">
    <source>
        <dbReference type="ARBA" id="ARBA00022614"/>
    </source>
</evidence>
<dbReference type="Gene3D" id="3.40.50.300">
    <property type="entry name" value="P-loop containing nucleotide triphosphate hydrolases"/>
    <property type="match status" value="1"/>
</dbReference>
<dbReference type="InterPro" id="IPR002182">
    <property type="entry name" value="NB-ARC"/>
</dbReference>
<dbReference type="InterPro" id="IPR027417">
    <property type="entry name" value="P-loop_NTPase"/>
</dbReference>
<dbReference type="InterPro" id="IPR032675">
    <property type="entry name" value="LRR_dom_sf"/>
</dbReference>
<dbReference type="GO" id="GO:0061809">
    <property type="term" value="F:NAD+ nucleosidase activity, cyclic ADP-ribose generating"/>
    <property type="evidence" value="ECO:0007669"/>
    <property type="project" value="UniProtKB-EC"/>
</dbReference>
<dbReference type="Gene3D" id="1.10.8.430">
    <property type="entry name" value="Helical domain of apoptotic protease-activating factors"/>
    <property type="match status" value="1"/>
</dbReference>
<comment type="caution">
    <text evidence="9">The sequence shown here is derived from an EMBL/GenBank/DDBJ whole genome shotgun (WGS) entry which is preliminary data.</text>
</comment>
<keyword evidence="2" id="KW-0433">Leucine-rich repeat</keyword>
<evidence type="ECO:0000256" key="4">
    <source>
        <dbReference type="ARBA" id="ARBA00022801"/>
    </source>
</evidence>
<dbReference type="Gene3D" id="3.80.10.10">
    <property type="entry name" value="Ribonuclease Inhibitor"/>
    <property type="match status" value="2"/>
</dbReference>
<dbReference type="InterPro" id="IPR044974">
    <property type="entry name" value="Disease_R_plants"/>
</dbReference>
<dbReference type="GO" id="GO:0043531">
    <property type="term" value="F:ADP binding"/>
    <property type="evidence" value="ECO:0007669"/>
    <property type="project" value="InterPro"/>
</dbReference>
<dbReference type="InterPro" id="IPR000270">
    <property type="entry name" value="PB1_dom"/>
</dbReference>
<dbReference type="Pfam" id="PF00931">
    <property type="entry name" value="NB-ARC"/>
    <property type="match status" value="1"/>
</dbReference>
<accession>A0A445BNV3</accession>
<dbReference type="PRINTS" id="PR00364">
    <property type="entry name" value="DISEASERSIST"/>
</dbReference>
<dbReference type="SUPFAM" id="SSF54277">
    <property type="entry name" value="CAD &amp; PB1 domains"/>
    <property type="match status" value="1"/>
</dbReference>
<feature type="region of interest" description="Disordered" evidence="7">
    <location>
        <begin position="1279"/>
        <end position="1304"/>
    </location>
</feature>
<evidence type="ECO:0000256" key="1">
    <source>
        <dbReference type="ARBA" id="ARBA00011982"/>
    </source>
</evidence>
<dbReference type="SUPFAM" id="SSF52058">
    <property type="entry name" value="L domain-like"/>
    <property type="match status" value="1"/>
</dbReference>
<dbReference type="Gene3D" id="3.40.50.10140">
    <property type="entry name" value="Toll/interleukin-1 receptor homology (TIR) domain"/>
    <property type="match status" value="1"/>
</dbReference>
<dbReference type="Pfam" id="PF20160">
    <property type="entry name" value="C-JID"/>
    <property type="match status" value="1"/>
</dbReference>
<dbReference type="InterPro" id="IPR058192">
    <property type="entry name" value="WHD_ROQ1-like"/>
</dbReference>
<dbReference type="Pfam" id="PF00564">
    <property type="entry name" value="PB1"/>
    <property type="match status" value="1"/>
</dbReference>
<dbReference type="STRING" id="3818.A0A445BNV3"/>
<dbReference type="FunFam" id="3.40.50.10140:FF:000007">
    <property type="entry name" value="Disease resistance protein (TIR-NBS-LRR class)"/>
    <property type="match status" value="1"/>
</dbReference>
<keyword evidence="3" id="KW-0677">Repeat</keyword>